<dbReference type="PANTHER" id="PTHR11461:SF211">
    <property type="entry name" value="GH10112P-RELATED"/>
    <property type="match status" value="1"/>
</dbReference>
<evidence type="ECO:0000259" key="5">
    <source>
        <dbReference type="Pfam" id="PF00079"/>
    </source>
</evidence>
<proteinExistence type="inferred from homology"/>
<organism evidence="6 7">
    <name type="scientific">Leptotrombidium deliense</name>
    <dbReference type="NCBI Taxonomy" id="299467"/>
    <lineage>
        <taxon>Eukaryota</taxon>
        <taxon>Metazoa</taxon>
        <taxon>Ecdysozoa</taxon>
        <taxon>Arthropoda</taxon>
        <taxon>Chelicerata</taxon>
        <taxon>Arachnida</taxon>
        <taxon>Acari</taxon>
        <taxon>Acariformes</taxon>
        <taxon>Trombidiformes</taxon>
        <taxon>Prostigmata</taxon>
        <taxon>Anystina</taxon>
        <taxon>Parasitengona</taxon>
        <taxon>Trombiculoidea</taxon>
        <taxon>Trombiculidae</taxon>
        <taxon>Leptotrombidium</taxon>
    </lineage>
</organism>
<reference evidence="6 7" key="1">
    <citation type="journal article" date="2018" name="Gigascience">
        <title>Genomes of trombidid mites reveal novel predicted allergens and laterally-transferred genes associated with secondary metabolism.</title>
        <authorList>
            <person name="Dong X."/>
            <person name="Chaisiri K."/>
            <person name="Xia D."/>
            <person name="Armstrong S.D."/>
            <person name="Fang Y."/>
            <person name="Donnelly M.J."/>
            <person name="Kadowaki T."/>
            <person name="McGarry J.W."/>
            <person name="Darby A.C."/>
            <person name="Makepeace B.L."/>
        </authorList>
    </citation>
    <scope>NUCLEOTIDE SEQUENCE [LARGE SCALE GENOMIC DNA]</scope>
    <source>
        <strain evidence="6">UoL-UT</strain>
    </source>
</reference>
<dbReference type="GO" id="GO:0005615">
    <property type="term" value="C:extracellular space"/>
    <property type="evidence" value="ECO:0007669"/>
    <property type="project" value="InterPro"/>
</dbReference>
<gene>
    <name evidence="6" type="ORF">B4U80_12269</name>
</gene>
<evidence type="ECO:0000313" key="6">
    <source>
        <dbReference type="EMBL" id="RWS19562.1"/>
    </source>
</evidence>
<dbReference type="SUPFAM" id="SSF56574">
    <property type="entry name" value="Serpins"/>
    <property type="match status" value="1"/>
</dbReference>
<sequence>MSSADIDLQYPKFEYSASIDLLQTLQKLGVEIRQVLSPLDKQLIASSASHEAKIKVHELGTEATAVTIYQINRIRPGLPTISIPIRVDHPFAYVIRDNKSNINLFVGVVNKII</sequence>
<name>A0A443RW17_9ACAR</name>
<dbReference type="InterPro" id="IPR036186">
    <property type="entry name" value="Serpin_sf"/>
</dbReference>
<dbReference type="PANTHER" id="PTHR11461">
    <property type="entry name" value="SERINE PROTEASE INHIBITOR, SERPIN"/>
    <property type="match status" value="1"/>
</dbReference>
<dbReference type="GO" id="GO:0004867">
    <property type="term" value="F:serine-type endopeptidase inhibitor activity"/>
    <property type="evidence" value="ECO:0007669"/>
    <property type="project" value="UniProtKB-KW"/>
</dbReference>
<dbReference type="STRING" id="299467.A0A443RW17"/>
<dbReference type="OrthoDB" id="47207at2759"/>
<keyword evidence="4" id="KW-0325">Glycoprotein</keyword>
<accession>A0A443RW17</accession>
<comment type="similarity">
    <text evidence="1">Belongs to the serpin family.</text>
</comment>
<protein>
    <recommendedName>
        <fullName evidence="5">Serpin domain-containing protein</fullName>
    </recommendedName>
</protein>
<evidence type="ECO:0000256" key="3">
    <source>
        <dbReference type="ARBA" id="ARBA00022900"/>
    </source>
</evidence>
<keyword evidence="3" id="KW-0722">Serine protease inhibitor</keyword>
<dbReference type="InterPro" id="IPR023796">
    <property type="entry name" value="Serpin_dom"/>
</dbReference>
<evidence type="ECO:0000256" key="1">
    <source>
        <dbReference type="ARBA" id="ARBA00009500"/>
    </source>
</evidence>
<comment type="caution">
    <text evidence="6">The sequence shown here is derived from an EMBL/GenBank/DDBJ whole genome shotgun (WGS) entry which is preliminary data.</text>
</comment>
<evidence type="ECO:0000256" key="4">
    <source>
        <dbReference type="ARBA" id="ARBA00023180"/>
    </source>
</evidence>
<dbReference type="VEuPathDB" id="VectorBase:LDEU012478"/>
<evidence type="ECO:0000256" key="2">
    <source>
        <dbReference type="ARBA" id="ARBA00022690"/>
    </source>
</evidence>
<dbReference type="AlphaFoldDB" id="A0A443RW17"/>
<keyword evidence="7" id="KW-1185">Reference proteome</keyword>
<keyword evidence="2" id="KW-0646">Protease inhibitor</keyword>
<dbReference type="Gene3D" id="3.30.497.10">
    <property type="entry name" value="Antithrombin, subunit I, domain 2"/>
    <property type="match status" value="1"/>
</dbReference>
<dbReference type="Proteomes" id="UP000288716">
    <property type="component" value="Unassembled WGS sequence"/>
</dbReference>
<dbReference type="InterPro" id="IPR042178">
    <property type="entry name" value="Serpin_sf_1"/>
</dbReference>
<dbReference type="Pfam" id="PF00079">
    <property type="entry name" value="Serpin"/>
    <property type="match status" value="1"/>
</dbReference>
<dbReference type="InterPro" id="IPR000215">
    <property type="entry name" value="Serpin_fam"/>
</dbReference>
<dbReference type="EMBL" id="NCKV01024965">
    <property type="protein sequence ID" value="RWS19562.1"/>
    <property type="molecule type" value="Genomic_DNA"/>
</dbReference>
<feature type="domain" description="Serpin" evidence="5">
    <location>
        <begin position="5"/>
        <end position="110"/>
    </location>
</feature>
<evidence type="ECO:0000313" key="7">
    <source>
        <dbReference type="Proteomes" id="UP000288716"/>
    </source>
</evidence>